<name>A0A7J0D7G2_9ERIC</name>
<proteinExistence type="predicted"/>
<accession>A0A7J0D7G2</accession>
<dbReference type="Proteomes" id="UP000585474">
    <property type="component" value="Unassembled WGS sequence"/>
</dbReference>
<evidence type="ECO:0000256" key="1">
    <source>
        <dbReference type="SAM" id="MobiDB-lite"/>
    </source>
</evidence>
<keyword evidence="3" id="KW-1185">Reference proteome</keyword>
<comment type="caution">
    <text evidence="2">The sequence shown here is derived from an EMBL/GenBank/DDBJ whole genome shotgun (WGS) entry which is preliminary data.</text>
</comment>
<protein>
    <submittedName>
        <fullName evidence="2">Uncharacterized protein</fullName>
    </submittedName>
</protein>
<evidence type="ECO:0000313" key="2">
    <source>
        <dbReference type="EMBL" id="GFS28855.1"/>
    </source>
</evidence>
<feature type="region of interest" description="Disordered" evidence="1">
    <location>
        <begin position="29"/>
        <end position="59"/>
    </location>
</feature>
<dbReference type="EMBL" id="BJWL01000057">
    <property type="protein sequence ID" value="GFS28855.1"/>
    <property type="molecule type" value="Genomic_DNA"/>
</dbReference>
<sequence length="200" mass="21803">MKIEALLSSDDGWTIQSKSLLRLKSKESIGRPSIGRPSLDEAYRKRQNEDDRLIVPDPSLSGYLKSDSLETGQLTTRSPSRANLSLSSLKCQMVLPSAFNQSILGLRVQELDRPGSQHIVQSTFSEKSSSSKGRTERTPWIVQRSTGFDFVKLQSIPAPFAIQSRNYGSTAPKDRAVDVSGSKVSPPPAAVGMVSLSLPV</sequence>
<gene>
    <name evidence="2" type="ORF">Acr_00g0004310</name>
</gene>
<reference evidence="3" key="1">
    <citation type="submission" date="2019-07" db="EMBL/GenBank/DDBJ databases">
        <title>De Novo Assembly of kiwifruit Actinidia rufa.</title>
        <authorList>
            <person name="Sugita-Konishi S."/>
            <person name="Sato K."/>
            <person name="Mori E."/>
            <person name="Abe Y."/>
            <person name="Kisaki G."/>
            <person name="Hamano K."/>
            <person name="Suezawa K."/>
            <person name="Otani M."/>
            <person name="Fukuda T."/>
            <person name="Manabe T."/>
            <person name="Gomi K."/>
            <person name="Tabuchi M."/>
            <person name="Akimitsu K."/>
            <person name="Kataoka I."/>
        </authorList>
    </citation>
    <scope>NUCLEOTIDE SEQUENCE [LARGE SCALE GENOMIC DNA]</scope>
    <source>
        <strain evidence="3">cv. Fuchu</strain>
    </source>
</reference>
<feature type="compositionally biased region" description="Basic and acidic residues" evidence="1">
    <location>
        <begin position="38"/>
        <end position="54"/>
    </location>
</feature>
<organism evidence="2 3">
    <name type="scientific">Actinidia rufa</name>
    <dbReference type="NCBI Taxonomy" id="165716"/>
    <lineage>
        <taxon>Eukaryota</taxon>
        <taxon>Viridiplantae</taxon>
        <taxon>Streptophyta</taxon>
        <taxon>Embryophyta</taxon>
        <taxon>Tracheophyta</taxon>
        <taxon>Spermatophyta</taxon>
        <taxon>Magnoliopsida</taxon>
        <taxon>eudicotyledons</taxon>
        <taxon>Gunneridae</taxon>
        <taxon>Pentapetalae</taxon>
        <taxon>asterids</taxon>
        <taxon>Ericales</taxon>
        <taxon>Actinidiaceae</taxon>
        <taxon>Actinidia</taxon>
    </lineage>
</organism>
<dbReference type="AlphaFoldDB" id="A0A7J0D7G2"/>
<evidence type="ECO:0000313" key="3">
    <source>
        <dbReference type="Proteomes" id="UP000585474"/>
    </source>
</evidence>